<name>A0A2T6K7S2_9RHOB</name>
<evidence type="ECO:0000313" key="1">
    <source>
        <dbReference type="EMBL" id="PUB10734.1"/>
    </source>
</evidence>
<proteinExistence type="predicted"/>
<dbReference type="OrthoDB" id="9816288at2"/>
<gene>
    <name evidence="1" type="ORF">C8N45_11780</name>
</gene>
<comment type="caution">
    <text evidence="1">The sequence shown here is derived from an EMBL/GenBank/DDBJ whole genome shotgun (WGS) entry which is preliminary data.</text>
</comment>
<dbReference type="Proteomes" id="UP000244523">
    <property type="component" value="Unassembled WGS sequence"/>
</dbReference>
<reference evidence="1 2" key="1">
    <citation type="submission" date="2018-04" db="EMBL/GenBank/DDBJ databases">
        <title>Genomic Encyclopedia of Archaeal and Bacterial Type Strains, Phase II (KMG-II): from individual species to whole genera.</title>
        <authorList>
            <person name="Goeker M."/>
        </authorList>
    </citation>
    <scope>NUCLEOTIDE SEQUENCE [LARGE SCALE GENOMIC DNA]</scope>
    <source>
        <strain evidence="1 2">DSM 29955</strain>
    </source>
</reference>
<organism evidence="1 2">
    <name type="scientific">Yoonia sediminilitoris</name>
    <dbReference type="NCBI Taxonomy" id="1286148"/>
    <lineage>
        <taxon>Bacteria</taxon>
        <taxon>Pseudomonadati</taxon>
        <taxon>Pseudomonadota</taxon>
        <taxon>Alphaproteobacteria</taxon>
        <taxon>Rhodobacterales</taxon>
        <taxon>Paracoccaceae</taxon>
        <taxon>Yoonia</taxon>
    </lineage>
</organism>
<evidence type="ECO:0000313" key="2">
    <source>
        <dbReference type="Proteomes" id="UP000244523"/>
    </source>
</evidence>
<accession>A0A2T6K7S2</accession>
<dbReference type="AlphaFoldDB" id="A0A2T6K7S2"/>
<dbReference type="EMBL" id="QBUD01000017">
    <property type="protein sequence ID" value="PUB10734.1"/>
    <property type="molecule type" value="Genomic_DNA"/>
</dbReference>
<sequence length="71" mass="8155">MAGLLQLDEAERLDFGFYRVIRYNNQEVKAFLGEIVQDGDERFVYTEDVGSSSLSRTTIHKPIKINYLNGL</sequence>
<protein>
    <submittedName>
        <fullName evidence="1">Uncharacterized protein</fullName>
    </submittedName>
</protein>
<keyword evidence="2" id="KW-1185">Reference proteome</keyword>